<dbReference type="RefSeq" id="WP_304447040.1">
    <property type="nucleotide sequence ID" value="NZ_JARRAH010000001.1"/>
</dbReference>
<evidence type="ECO:0000256" key="1">
    <source>
        <dbReference type="ARBA" id="ARBA00005166"/>
    </source>
</evidence>
<dbReference type="PANTHER" id="PTHR43584">
    <property type="entry name" value="NUCLEOTIDYL TRANSFERASE"/>
    <property type="match status" value="1"/>
</dbReference>
<dbReference type="InterPro" id="IPR056729">
    <property type="entry name" value="GMPPB_C"/>
</dbReference>
<evidence type="ECO:0000256" key="12">
    <source>
        <dbReference type="ARBA" id="ARBA00048247"/>
    </source>
</evidence>
<comment type="similarity">
    <text evidence="4">In the N-terminal section; belongs to the N-acetylglucosamine-1-phosphate uridyltransferase family.</text>
</comment>
<dbReference type="Gene3D" id="2.160.10.10">
    <property type="entry name" value="Hexapeptide repeat proteins"/>
    <property type="match status" value="1"/>
</dbReference>
<gene>
    <name evidence="16" type="primary">glmU</name>
    <name evidence="16" type="ORF">ACFQHK_02305</name>
</gene>
<dbReference type="GO" id="GO:0003977">
    <property type="term" value="F:UDP-N-acetylglucosamine diphosphorylase activity"/>
    <property type="evidence" value="ECO:0007669"/>
    <property type="project" value="UniProtKB-EC"/>
</dbReference>
<reference evidence="16 17" key="1">
    <citation type="journal article" date="2019" name="Int. J. Syst. Evol. Microbiol.">
        <title>The Global Catalogue of Microorganisms (GCM) 10K type strain sequencing project: providing services to taxonomists for standard genome sequencing and annotation.</title>
        <authorList>
            <consortium name="The Broad Institute Genomics Platform"/>
            <consortium name="The Broad Institute Genome Sequencing Center for Infectious Disease"/>
            <person name="Wu L."/>
            <person name="Ma J."/>
        </authorList>
    </citation>
    <scope>NUCLEOTIDE SEQUENCE [LARGE SCALE GENOMIC DNA]</scope>
    <source>
        <strain evidence="16 17">PSRA2</strain>
    </source>
</reference>
<organism evidence="16 17">
    <name type="scientific">Halomarina ordinaria</name>
    <dbReference type="NCBI Taxonomy" id="3033939"/>
    <lineage>
        <taxon>Archaea</taxon>
        <taxon>Methanobacteriati</taxon>
        <taxon>Methanobacteriota</taxon>
        <taxon>Stenosarchaea group</taxon>
        <taxon>Halobacteria</taxon>
        <taxon>Halobacteriales</taxon>
        <taxon>Natronomonadaceae</taxon>
        <taxon>Halomarina</taxon>
    </lineage>
</organism>
<evidence type="ECO:0000313" key="17">
    <source>
        <dbReference type="Proteomes" id="UP001596406"/>
    </source>
</evidence>
<evidence type="ECO:0000256" key="6">
    <source>
        <dbReference type="ARBA" id="ARBA00012457"/>
    </source>
</evidence>
<dbReference type="AlphaFoldDB" id="A0ABD5U9A2"/>
<dbReference type="Pfam" id="PF25087">
    <property type="entry name" value="GMPPB_C"/>
    <property type="match status" value="1"/>
</dbReference>
<evidence type="ECO:0000256" key="9">
    <source>
        <dbReference type="ARBA" id="ARBA00022695"/>
    </source>
</evidence>
<evidence type="ECO:0000256" key="4">
    <source>
        <dbReference type="ARBA" id="ARBA00007947"/>
    </source>
</evidence>
<keyword evidence="10" id="KW-0511">Multifunctional enzyme</keyword>
<evidence type="ECO:0000256" key="3">
    <source>
        <dbReference type="ARBA" id="ARBA00007707"/>
    </source>
</evidence>
<evidence type="ECO:0000256" key="10">
    <source>
        <dbReference type="ARBA" id="ARBA00023268"/>
    </source>
</evidence>
<evidence type="ECO:0000256" key="2">
    <source>
        <dbReference type="ARBA" id="ARBA00005208"/>
    </source>
</evidence>
<dbReference type="EC" id="2.3.1.157" evidence="5"/>
<evidence type="ECO:0000256" key="8">
    <source>
        <dbReference type="ARBA" id="ARBA00022679"/>
    </source>
</evidence>
<protein>
    <recommendedName>
        <fullName evidence="7">Bifunctional protein GlmU</fullName>
        <ecNumber evidence="5">2.3.1.157</ecNumber>
        <ecNumber evidence="6">2.7.7.23</ecNumber>
    </recommendedName>
</protein>
<keyword evidence="8 16" id="KW-0808">Transferase</keyword>
<comment type="catalytic activity">
    <reaction evidence="12">
        <text>alpha-D-glucosamine 1-phosphate + acetyl-CoA = N-acetyl-alpha-D-glucosamine 1-phosphate + CoA + H(+)</text>
        <dbReference type="Rhea" id="RHEA:13725"/>
        <dbReference type="ChEBI" id="CHEBI:15378"/>
        <dbReference type="ChEBI" id="CHEBI:57287"/>
        <dbReference type="ChEBI" id="CHEBI:57288"/>
        <dbReference type="ChEBI" id="CHEBI:57776"/>
        <dbReference type="ChEBI" id="CHEBI:58516"/>
        <dbReference type="EC" id="2.3.1.157"/>
    </reaction>
</comment>
<comment type="pathway">
    <text evidence="1">Nucleotide-sugar biosynthesis; UDP-N-acetyl-alpha-D-glucosamine biosynthesis; N-acetyl-alpha-D-glucosamine 1-phosphate from alpha-D-glucosamine 6-phosphate (route II): step 2/2.</text>
</comment>
<dbReference type="Gene3D" id="3.90.550.10">
    <property type="entry name" value="Spore Coat Polysaccharide Biosynthesis Protein SpsA, Chain A"/>
    <property type="match status" value="1"/>
</dbReference>
<dbReference type="CDD" id="cd04181">
    <property type="entry name" value="NTP_transferase"/>
    <property type="match status" value="1"/>
</dbReference>
<evidence type="ECO:0000313" key="16">
    <source>
        <dbReference type="EMBL" id="MFC6835337.1"/>
    </source>
</evidence>
<name>A0ABD5U9A2_9EURY</name>
<comment type="pathway">
    <text evidence="2">Nucleotide-sugar biosynthesis; UDP-N-acetyl-alpha-D-glucosamine biosynthesis; UDP-N-acetyl-alpha-D-glucosamine from N-acetyl-alpha-D-glucosamine 1-phosphate: step 1/1.</text>
</comment>
<proteinExistence type="inferred from homology"/>
<dbReference type="InterPro" id="IPR011004">
    <property type="entry name" value="Trimer_LpxA-like_sf"/>
</dbReference>
<keyword evidence="9 16" id="KW-0548">Nucleotidyltransferase</keyword>
<comment type="caution">
    <text evidence="16">The sequence shown here is derived from an EMBL/GenBank/DDBJ whole genome shotgun (WGS) entry which is preliminary data.</text>
</comment>
<feature type="domain" description="Nucleotidyl transferase" evidence="14">
    <location>
        <begin position="3"/>
        <end position="230"/>
    </location>
</feature>
<keyword evidence="11 16" id="KW-0012">Acyltransferase</keyword>
<evidence type="ECO:0000259" key="14">
    <source>
        <dbReference type="Pfam" id="PF00483"/>
    </source>
</evidence>
<dbReference type="GO" id="GO:0019134">
    <property type="term" value="F:glucosamine-1-phosphate N-acetyltransferase activity"/>
    <property type="evidence" value="ECO:0007669"/>
    <property type="project" value="UniProtKB-EC"/>
</dbReference>
<dbReference type="InterPro" id="IPR023915">
    <property type="entry name" value="Bifunctiontional_GlmU_arc-type"/>
</dbReference>
<comment type="similarity">
    <text evidence="3">In the C-terminal section; belongs to the transferase hexapeptide repeat family.</text>
</comment>
<evidence type="ECO:0000256" key="13">
    <source>
        <dbReference type="ARBA" id="ARBA00048493"/>
    </source>
</evidence>
<comment type="catalytic activity">
    <reaction evidence="13">
        <text>N-acetyl-alpha-D-glucosamine 1-phosphate + UTP + H(+) = UDP-N-acetyl-alpha-D-glucosamine + diphosphate</text>
        <dbReference type="Rhea" id="RHEA:13509"/>
        <dbReference type="ChEBI" id="CHEBI:15378"/>
        <dbReference type="ChEBI" id="CHEBI:33019"/>
        <dbReference type="ChEBI" id="CHEBI:46398"/>
        <dbReference type="ChEBI" id="CHEBI:57705"/>
        <dbReference type="ChEBI" id="CHEBI:57776"/>
        <dbReference type="EC" id="2.7.7.23"/>
    </reaction>
</comment>
<feature type="domain" description="Mannose-1-phosphate guanyltransferase C-terminal" evidence="15">
    <location>
        <begin position="268"/>
        <end position="359"/>
    </location>
</feature>
<sequence length="402" mass="42572">MQAVILAAGEGTRMRPLTHSTPKPMLPVADRPLVAHTADAAVAAGAEELLVVVGYEAADVREYFGEEYAGVPVRFAVQEEQLGTGHAVDCAREYIDGDFAVLYGDNLYDAASIERLFERGPAVAAYRVANPTNYGVLTLASDEGTDSRDAGRVVDIVEKPDDPPTELANAGAYVFPAEARDWLDVPKSERGEHEFTDVLARVIDEYEVRAVEVERWMDVGRPWELLTANEWKLADLSSRVDGEVRGDADLRGPVVVEEGAVVEPGVVIEGPALVRSGASVGPNAYLRGATLVGPDCHVGHGVELKNTVVMRGSNVPHLSYVGDSLLAPGVNLGAGTQVANLRHDGGDVKQTVKGERVSTGRRKYGVVAGDGAKTGINTTLAPGVVLSAGATTTPGESVTRDR</sequence>
<evidence type="ECO:0000256" key="11">
    <source>
        <dbReference type="ARBA" id="ARBA00023315"/>
    </source>
</evidence>
<dbReference type="EC" id="2.7.7.23" evidence="6"/>
<dbReference type="InterPro" id="IPR050065">
    <property type="entry name" value="GlmU-like"/>
</dbReference>
<dbReference type="NCBIfam" id="TIGR03992">
    <property type="entry name" value="Arch_glmU"/>
    <property type="match status" value="1"/>
</dbReference>
<dbReference type="InterPro" id="IPR029044">
    <property type="entry name" value="Nucleotide-diphossugar_trans"/>
</dbReference>
<keyword evidence="17" id="KW-1185">Reference proteome</keyword>
<accession>A0ABD5U9A2</accession>
<dbReference type="PANTHER" id="PTHR43584:SF8">
    <property type="entry name" value="N-ACETYLMURAMATE ALPHA-1-PHOSPHATE URIDYLYLTRANSFERASE"/>
    <property type="match status" value="1"/>
</dbReference>
<dbReference type="SUPFAM" id="SSF51161">
    <property type="entry name" value="Trimeric LpxA-like enzymes"/>
    <property type="match status" value="1"/>
</dbReference>
<dbReference type="Pfam" id="PF00483">
    <property type="entry name" value="NTP_transferase"/>
    <property type="match status" value="1"/>
</dbReference>
<evidence type="ECO:0000256" key="7">
    <source>
        <dbReference type="ARBA" id="ARBA00013414"/>
    </source>
</evidence>
<dbReference type="SUPFAM" id="SSF53448">
    <property type="entry name" value="Nucleotide-diphospho-sugar transferases"/>
    <property type="match status" value="1"/>
</dbReference>
<dbReference type="EMBL" id="JBHSXM010000001">
    <property type="protein sequence ID" value="MFC6835337.1"/>
    <property type="molecule type" value="Genomic_DNA"/>
</dbReference>
<evidence type="ECO:0000256" key="5">
    <source>
        <dbReference type="ARBA" id="ARBA00012225"/>
    </source>
</evidence>
<dbReference type="Proteomes" id="UP001596406">
    <property type="component" value="Unassembled WGS sequence"/>
</dbReference>
<evidence type="ECO:0000259" key="15">
    <source>
        <dbReference type="Pfam" id="PF25087"/>
    </source>
</evidence>
<dbReference type="InterPro" id="IPR005835">
    <property type="entry name" value="NTP_transferase_dom"/>
</dbReference>